<dbReference type="EMBL" id="AWFH01000034">
    <property type="protein sequence ID" value="KCZ59878.1"/>
    <property type="molecule type" value="Genomic_DNA"/>
</dbReference>
<evidence type="ECO:0000313" key="3">
    <source>
        <dbReference type="Proteomes" id="UP000024547"/>
    </source>
</evidence>
<dbReference type="AlphaFoldDB" id="A0A059DZ17"/>
<keyword evidence="1" id="KW-0472">Membrane</keyword>
<comment type="caution">
    <text evidence="2">The sequence shown here is derived from an EMBL/GenBank/DDBJ whole genome shotgun (WGS) entry which is preliminary data.</text>
</comment>
<sequence>MIEPRHLRYYAFVWPLFWPVLWLNLRRLTAWQKRTRRVVLIRIDRCGNLTIQAMADAPNPGRYRYTPPAVPAWQRPSRWSDLPETIVDDMAHLETVHGAWAGAPQTQIAATAPFILHDTS</sequence>
<keyword evidence="3" id="KW-1185">Reference proteome</keyword>
<dbReference type="STRING" id="1280948.HY36_07030"/>
<feature type="transmembrane region" description="Helical" evidence="1">
    <location>
        <begin position="6"/>
        <end position="25"/>
    </location>
</feature>
<keyword evidence="1" id="KW-0812">Transmembrane</keyword>
<organism evidence="2 3">
    <name type="scientific">Hyphomonas atlantica</name>
    <dbReference type="NCBI Taxonomy" id="1280948"/>
    <lineage>
        <taxon>Bacteria</taxon>
        <taxon>Pseudomonadati</taxon>
        <taxon>Pseudomonadota</taxon>
        <taxon>Alphaproteobacteria</taxon>
        <taxon>Hyphomonadales</taxon>
        <taxon>Hyphomonadaceae</taxon>
        <taxon>Hyphomonas</taxon>
    </lineage>
</organism>
<dbReference type="Proteomes" id="UP000024547">
    <property type="component" value="Unassembled WGS sequence"/>
</dbReference>
<evidence type="ECO:0000256" key="1">
    <source>
        <dbReference type="SAM" id="Phobius"/>
    </source>
</evidence>
<gene>
    <name evidence="2" type="ORF">HY36_07030</name>
</gene>
<protein>
    <submittedName>
        <fullName evidence="2">Uncharacterized protein</fullName>
    </submittedName>
</protein>
<dbReference type="OrthoDB" id="7620499at2"/>
<reference evidence="2 3" key="1">
    <citation type="journal article" date="2014" name="Antonie Van Leeuwenhoek">
        <title>Hyphomonas beringensis sp. nov. and Hyphomonas chukchiensis sp. nov., isolated from surface seawater of the Bering Sea and Chukchi Sea.</title>
        <authorList>
            <person name="Li C."/>
            <person name="Lai Q."/>
            <person name="Li G."/>
            <person name="Dong C."/>
            <person name="Wang J."/>
            <person name="Liao Y."/>
            <person name="Shao Z."/>
        </authorList>
    </citation>
    <scope>NUCLEOTIDE SEQUENCE [LARGE SCALE GENOMIC DNA]</scope>
    <source>
        <strain evidence="2 3">22II1-22F38</strain>
    </source>
</reference>
<evidence type="ECO:0000313" key="2">
    <source>
        <dbReference type="EMBL" id="KCZ59878.1"/>
    </source>
</evidence>
<dbReference type="RefSeq" id="WP_035553196.1">
    <property type="nucleotide sequence ID" value="NZ_AWFH01000034.1"/>
</dbReference>
<accession>A0A059DZ17</accession>
<dbReference type="PATRIC" id="fig|1280948.3.peg.2503"/>
<name>A0A059DZ17_9PROT</name>
<keyword evidence="1" id="KW-1133">Transmembrane helix</keyword>
<proteinExistence type="predicted"/>